<evidence type="ECO:0000256" key="3">
    <source>
        <dbReference type="ARBA" id="ARBA00022801"/>
    </source>
</evidence>
<dbReference type="SUPFAM" id="SSF53955">
    <property type="entry name" value="Lysozyme-like"/>
    <property type="match status" value="1"/>
</dbReference>
<feature type="compositionally biased region" description="Gly residues" evidence="4">
    <location>
        <begin position="234"/>
        <end position="246"/>
    </location>
</feature>
<proteinExistence type="inferred from homology"/>
<dbReference type="CDD" id="cd13925">
    <property type="entry name" value="RPF"/>
    <property type="match status" value="1"/>
</dbReference>
<sequence>MGEVLAAEKVPVGPRDLVAPGRSAKIADGTRIAVRYARPLTLTVDGQKRTHWVTALNVGEAFNDLGVRYEGARTSASRSVGIARKGLAVDVRTLKSLTISHDGTKTPVSAPVLTVGEVLARANVKVDADDRVRPALSSMVQSGSTITINRVSTRTTSANLFLPYTTIRKTSSSMYDDQSKVERAGQRGVKRKVVETVYVDGKKASARIVSQSVIRKPVSRVVVVGTKDRPKQETGGGGGGGGGGPVGGGVDSLNWSALAQCESGGNPRAVNSAGYYGLYQFSVSTWRSVGGSGNPIDNSAGEQTYRAKLLYQKAGSGQWPVCGRRLFS</sequence>
<protein>
    <submittedName>
        <fullName evidence="6">Uncharacterized protein YabE (DUF348 family)</fullName>
    </submittedName>
</protein>
<dbReference type="InterPro" id="IPR011098">
    <property type="entry name" value="G5_dom"/>
</dbReference>
<dbReference type="InterPro" id="IPR007137">
    <property type="entry name" value="DUF348"/>
</dbReference>
<evidence type="ECO:0000313" key="6">
    <source>
        <dbReference type="EMBL" id="MBE1612041.1"/>
    </source>
</evidence>
<comment type="similarity">
    <text evidence="1">Belongs to the transglycosylase family. Rpf subfamily.</text>
</comment>
<gene>
    <name evidence="6" type="ORF">HEB94_008889</name>
</gene>
<evidence type="ECO:0000313" key="7">
    <source>
        <dbReference type="Proteomes" id="UP000638648"/>
    </source>
</evidence>
<dbReference type="Gene3D" id="1.10.530.10">
    <property type="match status" value="1"/>
</dbReference>
<dbReference type="InterPro" id="IPR023346">
    <property type="entry name" value="Lysozyme-like_dom_sf"/>
</dbReference>
<dbReference type="Proteomes" id="UP000638648">
    <property type="component" value="Unassembled WGS sequence"/>
</dbReference>
<feature type="domain" description="G5" evidence="5">
    <location>
        <begin position="148"/>
        <end position="228"/>
    </location>
</feature>
<dbReference type="Pfam" id="PF07501">
    <property type="entry name" value="G5"/>
    <property type="match status" value="1"/>
</dbReference>
<feature type="region of interest" description="Disordered" evidence="4">
    <location>
        <begin position="227"/>
        <end position="246"/>
    </location>
</feature>
<evidence type="ECO:0000256" key="4">
    <source>
        <dbReference type="SAM" id="MobiDB-lite"/>
    </source>
</evidence>
<accession>A0A927N485</accession>
<dbReference type="Pfam" id="PF03990">
    <property type="entry name" value="DUF348"/>
    <property type="match status" value="3"/>
</dbReference>
<keyword evidence="2" id="KW-0732">Signal</keyword>
<dbReference type="SMART" id="SM01208">
    <property type="entry name" value="G5"/>
    <property type="match status" value="1"/>
</dbReference>
<evidence type="ECO:0000259" key="5">
    <source>
        <dbReference type="PROSITE" id="PS51109"/>
    </source>
</evidence>
<dbReference type="Gene3D" id="2.20.230.10">
    <property type="entry name" value="Resuscitation-promoting factor rpfb"/>
    <property type="match status" value="1"/>
</dbReference>
<organism evidence="6 7">
    <name type="scientific">Actinopolymorpha pittospori</name>
    <dbReference type="NCBI Taxonomy" id="648752"/>
    <lineage>
        <taxon>Bacteria</taxon>
        <taxon>Bacillati</taxon>
        <taxon>Actinomycetota</taxon>
        <taxon>Actinomycetes</taxon>
        <taxon>Propionibacteriales</taxon>
        <taxon>Actinopolymorphaceae</taxon>
        <taxon>Actinopolymorpha</taxon>
    </lineage>
</organism>
<dbReference type="AlphaFoldDB" id="A0A927N485"/>
<keyword evidence="3" id="KW-0378">Hydrolase</keyword>
<keyword evidence="7" id="KW-1185">Reference proteome</keyword>
<evidence type="ECO:0000256" key="1">
    <source>
        <dbReference type="ARBA" id="ARBA00010830"/>
    </source>
</evidence>
<reference evidence="6" key="1">
    <citation type="submission" date="2020-10" db="EMBL/GenBank/DDBJ databases">
        <title>Sequencing the genomes of 1000 actinobacteria strains.</title>
        <authorList>
            <person name="Klenk H.-P."/>
        </authorList>
    </citation>
    <scope>NUCLEOTIDE SEQUENCE</scope>
    <source>
        <strain evidence="6">DSM 45354</strain>
    </source>
</reference>
<dbReference type="Pfam" id="PF06737">
    <property type="entry name" value="Transglycosylas"/>
    <property type="match status" value="1"/>
</dbReference>
<evidence type="ECO:0000256" key="2">
    <source>
        <dbReference type="ARBA" id="ARBA00022729"/>
    </source>
</evidence>
<dbReference type="GO" id="GO:0016787">
    <property type="term" value="F:hydrolase activity"/>
    <property type="evidence" value="ECO:0007669"/>
    <property type="project" value="UniProtKB-KW"/>
</dbReference>
<dbReference type="InterPro" id="IPR010618">
    <property type="entry name" value="RPF"/>
</dbReference>
<name>A0A927N485_9ACTN</name>
<comment type="caution">
    <text evidence="6">The sequence shown here is derived from an EMBL/GenBank/DDBJ whole genome shotgun (WGS) entry which is preliminary data.</text>
</comment>
<dbReference type="PROSITE" id="PS51109">
    <property type="entry name" value="G5"/>
    <property type="match status" value="1"/>
</dbReference>
<dbReference type="EMBL" id="JADBEM010000001">
    <property type="protein sequence ID" value="MBE1612041.1"/>
    <property type="molecule type" value="Genomic_DNA"/>
</dbReference>